<dbReference type="SUPFAM" id="SSF88697">
    <property type="entry name" value="PUA domain-like"/>
    <property type="match status" value="1"/>
</dbReference>
<keyword evidence="6 12" id="KW-0698">rRNA processing</keyword>
<dbReference type="NCBIfam" id="TIGR00046">
    <property type="entry name" value="RsmE family RNA methyltransferase"/>
    <property type="match status" value="1"/>
</dbReference>
<dbReference type="CDD" id="cd18084">
    <property type="entry name" value="RsmE-like"/>
    <property type="match status" value="1"/>
</dbReference>
<dbReference type="InterPro" id="IPR015947">
    <property type="entry name" value="PUA-like_sf"/>
</dbReference>
<dbReference type="PIRSF" id="PIRSF015601">
    <property type="entry name" value="MTase_slr0722"/>
    <property type="match status" value="1"/>
</dbReference>
<keyword evidence="5 12" id="KW-0963">Cytoplasm</keyword>
<keyword evidence="7 12" id="KW-0489">Methyltransferase</keyword>
<dbReference type="AlphaFoldDB" id="G7TB47"/>
<dbReference type="EMBL" id="CP003057">
    <property type="protein sequence ID" value="AEQ97348.1"/>
    <property type="molecule type" value="Genomic_DNA"/>
</dbReference>
<evidence type="ECO:0000259" key="14">
    <source>
        <dbReference type="Pfam" id="PF20260"/>
    </source>
</evidence>
<dbReference type="GO" id="GO:0005737">
    <property type="term" value="C:cytoplasm"/>
    <property type="evidence" value="ECO:0007669"/>
    <property type="project" value="UniProtKB-SubCell"/>
</dbReference>
<dbReference type="PANTHER" id="PTHR30027:SF3">
    <property type="entry name" value="16S RRNA (URACIL(1498)-N(3))-METHYLTRANSFERASE"/>
    <property type="match status" value="1"/>
</dbReference>
<dbReference type="Gene3D" id="3.40.1280.10">
    <property type="match status" value="1"/>
</dbReference>
<dbReference type="InterPro" id="IPR046886">
    <property type="entry name" value="RsmE_MTase_dom"/>
</dbReference>
<proteinExistence type="inferred from homology"/>
<evidence type="ECO:0000313" key="16">
    <source>
        <dbReference type="Proteomes" id="UP000008851"/>
    </source>
</evidence>
<dbReference type="GO" id="GO:0070042">
    <property type="term" value="F:rRNA (uridine-N3-)-methyltransferase activity"/>
    <property type="evidence" value="ECO:0007669"/>
    <property type="project" value="TreeGrafter"/>
</dbReference>
<dbReference type="HOGENOM" id="CLU_067442_5_1_6"/>
<reference evidence="15 16" key="1">
    <citation type="journal article" date="2011" name="J. Bacteriol.">
        <title>Two new complete genome sequences offer insight into host and tissue specificity of plant pathogenic Xanthomonas spp.</title>
        <authorList>
            <person name="Bogdanove A.J."/>
            <person name="Koebnik R."/>
            <person name="Lu H."/>
            <person name="Furutani A."/>
            <person name="Angiuoli S.V."/>
            <person name="Patil P.B."/>
            <person name="Van Sluys M.A."/>
            <person name="Ryan R.P."/>
            <person name="Meyer D.F."/>
            <person name="Han S.W."/>
            <person name="Aparna G."/>
            <person name="Rajaram M."/>
            <person name="Delcher A.L."/>
            <person name="Phillippy A.M."/>
            <person name="Puiu D."/>
            <person name="Schatz M.C."/>
            <person name="Shumway M."/>
            <person name="Sommer D.D."/>
            <person name="Trapnell C."/>
            <person name="Benahmed F."/>
            <person name="Dimitrov G."/>
            <person name="Madupu R."/>
            <person name="Radune D."/>
            <person name="Sullivan S."/>
            <person name="Jha G."/>
            <person name="Ishihara H."/>
            <person name="Lee S.W."/>
            <person name="Pandey A."/>
            <person name="Sharma V."/>
            <person name="Sriariyanun M."/>
            <person name="Szurek B."/>
            <person name="Vera-Cruz C.M."/>
            <person name="Dorman K.S."/>
            <person name="Ronald P.C."/>
            <person name="Verdier V."/>
            <person name="Dow J.M."/>
            <person name="Sonti R.V."/>
            <person name="Tsuge S."/>
            <person name="Brendel V.P."/>
            <person name="Rabinowicz P.D."/>
            <person name="Leach J.E."/>
            <person name="White F.F."/>
            <person name="Salzberg S.L."/>
        </authorList>
    </citation>
    <scope>NUCLEOTIDE SEQUENCE [LARGE SCALE GENOMIC DNA]</scope>
    <source>
        <strain evidence="15 16">BLS256</strain>
    </source>
</reference>
<evidence type="ECO:0000256" key="11">
    <source>
        <dbReference type="ARBA" id="ARBA00047944"/>
    </source>
</evidence>
<evidence type="ECO:0000256" key="2">
    <source>
        <dbReference type="ARBA" id="ARBA00005528"/>
    </source>
</evidence>
<protein>
    <recommendedName>
        <fullName evidence="4 12">Ribosomal RNA small subunit methyltransferase E</fullName>
        <ecNumber evidence="3 12">2.1.1.193</ecNumber>
    </recommendedName>
</protein>
<dbReference type="InterPro" id="IPR006700">
    <property type="entry name" value="RsmE"/>
</dbReference>
<evidence type="ECO:0000256" key="10">
    <source>
        <dbReference type="ARBA" id="ARBA00025699"/>
    </source>
</evidence>
<dbReference type="InterPro" id="IPR046887">
    <property type="entry name" value="RsmE_PUA-like"/>
</dbReference>
<dbReference type="NCBIfam" id="NF008692">
    <property type="entry name" value="PRK11713.1-5"/>
    <property type="match status" value="1"/>
</dbReference>
<name>G7TB47_XANOB</name>
<dbReference type="Gene3D" id="2.40.240.20">
    <property type="entry name" value="Hypothetical PUA domain-like, domain 1"/>
    <property type="match status" value="1"/>
</dbReference>
<accession>G7TB47</accession>
<dbReference type="Pfam" id="PF04452">
    <property type="entry name" value="Methyltrans_RNA"/>
    <property type="match status" value="1"/>
</dbReference>
<comment type="catalytic activity">
    <reaction evidence="11 12">
        <text>uridine(1498) in 16S rRNA + S-adenosyl-L-methionine = N(3)-methyluridine(1498) in 16S rRNA + S-adenosyl-L-homocysteine + H(+)</text>
        <dbReference type="Rhea" id="RHEA:42920"/>
        <dbReference type="Rhea" id="RHEA-COMP:10283"/>
        <dbReference type="Rhea" id="RHEA-COMP:10284"/>
        <dbReference type="ChEBI" id="CHEBI:15378"/>
        <dbReference type="ChEBI" id="CHEBI:57856"/>
        <dbReference type="ChEBI" id="CHEBI:59789"/>
        <dbReference type="ChEBI" id="CHEBI:65315"/>
        <dbReference type="ChEBI" id="CHEBI:74502"/>
        <dbReference type="EC" id="2.1.1.193"/>
    </reaction>
</comment>
<dbReference type="InterPro" id="IPR029028">
    <property type="entry name" value="Alpha/beta_knot_MTases"/>
</dbReference>
<feature type="domain" description="Ribosomal RNA small subunit methyltransferase E methyltransferase" evidence="13">
    <location>
        <begin position="97"/>
        <end position="261"/>
    </location>
</feature>
<evidence type="ECO:0000256" key="12">
    <source>
        <dbReference type="PIRNR" id="PIRNR015601"/>
    </source>
</evidence>
<evidence type="ECO:0000256" key="5">
    <source>
        <dbReference type="ARBA" id="ARBA00022490"/>
    </source>
</evidence>
<dbReference type="InterPro" id="IPR029026">
    <property type="entry name" value="tRNA_m1G_MTases_N"/>
</dbReference>
<feature type="domain" description="Ribosomal RNA small subunit methyltransferase E PUA-like" evidence="14">
    <location>
        <begin position="43"/>
        <end position="87"/>
    </location>
</feature>
<dbReference type="EC" id="2.1.1.193" evidence="3 12"/>
<evidence type="ECO:0000259" key="13">
    <source>
        <dbReference type="Pfam" id="PF04452"/>
    </source>
</evidence>
<evidence type="ECO:0000256" key="7">
    <source>
        <dbReference type="ARBA" id="ARBA00022603"/>
    </source>
</evidence>
<dbReference type="KEGG" id="xor:XOC_3254"/>
<dbReference type="SUPFAM" id="SSF75217">
    <property type="entry name" value="alpha/beta knot"/>
    <property type="match status" value="1"/>
</dbReference>
<gene>
    <name evidence="15" type="ORF">XOC_3254</name>
</gene>
<comment type="function">
    <text evidence="10 12">Specifically methylates the N3 position of the uracil ring of uridine 1498 (m3U1498) in 16S rRNA. Acts on the fully assembled 30S ribosomal subunit.</text>
</comment>
<comment type="subcellular location">
    <subcellularLocation>
        <location evidence="1 12">Cytoplasm</location>
    </subcellularLocation>
</comment>
<organism evidence="15 16">
    <name type="scientific">Xanthomonas oryzae pv. oryzicola (strain BLS256)</name>
    <dbReference type="NCBI Taxonomy" id="383407"/>
    <lineage>
        <taxon>Bacteria</taxon>
        <taxon>Pseudomonadati</taxon>
        <taxon>Pseudomonadota</taxon>
        <taxon>Gammaproteobacteria</taxon>
        <taxon>Lysobacterales</taxon>
        <taxon>Lysobacteraceae</taxon>
        <taxon>Xanthomonas</taxon>
    </lineage>
</organism>
<keyword evidence="8 12" id="KW-0808">Transferase</keyword>
<evidence type="ECO:0000256" key="8">
    <source>
        <dbReference type="ARBA" id="ARBA00022679"/>
    </source>
</evidence>
<evidence type="ECO:0000256" key="4">
    <source>
        <dbReference type="ARBA" id="ARBA00013673"/>
    </source>
</evidence>
<sequence>MRGRGATCAAGRHHPPRHCRGRCMRLTRSHVALPLHCEQEVALSEESANHLLRVLRLRQGDACILFNGDGSDYHARITVAGKRDARALVERVEPLSNESPLRITLMQGIARGEKMDLILQKATELGVAAIVPVIAERTEVKLDAARTEKRVAHWRSVVVSACEQSGRARLPSVATPLGLQDAAQASDTHALRLTLDPQGEHRLGTLASSIPQHIVVAIGPEGGWSPRDRATLAEAGFSGLQLGPRILRTETAGLAAIAALQSRFGDM</sequence>
<evidence type="ECO:0000256" key="6">
    <source>
        <dbReference type="ARBA" id="ARBA00022552"/>
    </source>
</evidence>
<dbReference type="GO" id="GO:0070475">
    <property type="term" value="P:rRNA base methylation"/>
    <property type="evidence" value="ECO:0007669"/>
    <property type="project" value="TreeGrafter"/>
</dbReference>
<evidence type="ECO:0000256" key="1">
    <source>
        <dbReference type="ARBA" id="ARBA00004496"/>
    </source>
</evidence>
<comment type="similarity">
    <text evidence="2 12">Belongs to the RNA methyltransferase RsmE family.</text>
</comment>
<dbReference type="Pfam" id="PF20260">
    <property type="entry name" value="PUA_4"/>
    <property type="match status" value="1"/>
</dbReference>
<evidence type="ECO:0000313" key="15">
    <source>
        <dbReference type="EMBL" id="AEQ97348.1"/>
    </source>
</evidence>
<dbReference type="Proteomes" id="UP000008851">
    <property type="component" value="Chromosome"/>
</dbReference>
<dbReference type="eggNOG" id="COG1385">
    <property type="taxonomic scope" value="Bacteria"/>
</dbReference>
<keyword evidence="9 12" id="KW-0949">S-adenosyl-L-methionine</keyword>
<evidence type="ECO:0000256" key="9">
    <source>
        <dbReference type="ARBA" id="ARBA00022691"/>
    </source>
</evidence>
<evidence type="ECO:0000256" key="3">
    <source>
        <dbReference type="ARBA" id="ARBA00012328"/>
    </source>
</evidence>
<dbReference type="PANTHER" id="PTHR30027">
    <property type="entry name" value="RIBOSOMAL RNA SMALL SUBUNIT METHYLTRANSFERASE E"/>
    <property type="match status" value="1"/>
</dbReference>